<dbReference type="InterPro" id="IPR002925">
    <property type="entry name" value="Dienelactn_hydro"/>
</dbReference>
<dbReference type="Gene3D" id="3.40.50.1820">
    <property type="entry name" value="alpha/beta hydrolase"/>
    <property type="match status" value="1"/>
</dbReference>
<dbReference type="RefSeq" id="WP_088813114.1">
    <property type="nucleotide sequence ID" value="NZ_FYEX01000001.1"/>
</dbReference>
<dbReference type="OrthoDB" id="9787933at2"/>
<keyword evidence="3" id="KW-1185">Reference proteome</keyword>
<dbReference type="InterPro" id="IPR029058">
    <property type="entry name" value="AB_hydrolase_fold"/>
</dbReference>
<dbReference type="PANTHER" id="PTHR46623">
    <property type="entry name" value="CARBOXYMETHYLENEBUTENOLIDASE-RELATED"/>
    <property type="match status" value="1"/>
</dbReference>
<dbReference type="Pfam" id="PF01738">
    <property type="entry name" value="DLH"/>
    <property type="match status" value="1"/>
</dbReference>
<dbReference type="Proteomes" id="UP000197215">
    <property type="component" value="Unassembled WGS sequence"/>
</dbReference>
<dbReference type="InterPro" id="IPR006311">
    <property type="entry name" value="TAT_signal"/>
</dbReference>
<feature type="domain" description="Dienelactone hydrolase" evidence="1">
    <location>
        <begin position="70"/>
        <end position="297"/>
    </location>
</feature>
<reference evidence="2 3" key="1">
    <citation type="submission" date="2017-06" db="EMBL/GenBank/DDBJ databases">
        <authorList>
            <person name="Kim H.J."/>
            <person name="Triplett B.A."/>
        </authorList>
    </citation>
    <scope>NUCLEOTIDE SEQUENCE [LARGE SCALE GENOMIC DNA]</scope>
    <source>
        <strain evidence="2 3">MWH-VicM1</strain>
    </source>
</reference>
<proteinExistence type="predicted"/>
<dbReference type="AlphaFoldDB" id="A0A212TGN0"/>
<dbReference type="InterPro" id="IPR019546">
    <property type="entry name" value="TAT_signal_bac_arc"/>
</dbReference>
<organism evidence="2 3">
    <name type="scientific">Polynucleobacter victoriensis</name>
    <dbReference type="NCBI Taxonomy" id="2049319"/>
    <lineage>
        <taxon>Bacteria</taxon>
        <taxon>Pseudomonadati</taxon>
        <taxon>Pseudomonadota</taxon>
        <taxon>Betaproteobacteria</taxon>
        <taxon>Burkholderiales</taxon>
        <taxon>Burkholderiaceae</taxon>
        <taxon>Polynucleobacter</taxon>
    </lineage>
</organism>
<dbReference type="EMBL" id="FYEX01000001">
    <property type="protein sequence ID" value="SNC65217.1"/>
    <property type="molecule type" value="Genomic_DNA"/>
</dbReference>
<dbReference type="PROSITE" id="PS51318">
    <property type="entry name" value="TAT"/>
    <property type="match status" value="1"/>
</dbReference>
<evidence type="ECO:0000313" key="2">
    <source>
        <dbReference type="EMBL" id="SNC65217.1"/>
    </source>
</evidence>
<gene>
    <name evidence="2" type="ORF">SAMN06295916_1250</name>
</gene>
<sequence length="301" mass="32528">MNKNLVNEAESLLNPAKTNRRDFLKTTAVATMGVGYVAAAEPVMAQAIKTDFEGIVAQEVTFSSKGFDVPAYVARPKVTPKKGLPVIFVISEIFGVHEYIADVARRFAKQGYLAIAPDLFTRAGDPNTLGTMAEILKEIVGKTPDEQVLSDISAGVAWAGKNGGDIKRVGITGFCWGGRITWLACAQIPQMRAGVAWYGRLVGDKTPNNPLHPVDLAPQMKAPVLGLYGSADTGIPLETVEQMKQALQAAKNNKAAQAAKFEIYPEAPHAFHADYRATYREGPAKDGWDKCLAWLKQQGVV</sequence>
<dbReference type="NCBIfam" id="TIGR01409">
    <property type="entry name" value="TAT_signal_seq"/>
    <property type="match status" value="1"/>
</dbReference>
<dbReference type="PANTHER" id="PTHR46623:SF6">
    <property type="entry name" value="ALPHA_BETA-HYDROLASES SUPERFAMILY PROTEIN"/>
    <property type="match status" value="1"/>
</dbReference>
<protein>
    <submittedName>
        <fullName evidence="2">Carboxymethylenebutenolidase</fullName>
    </submittedName>
</protein>
<evidence type="ECO:0000259" key="1">
    <source>
        <dbReference type="Pfam" id="PF01738"/>
    </source>
</evidence>
<dbReference type="GO" id="GO:0016787">
    <property type="term" value="F:hydrolase activity"/>
    <property type="evidence" value="ECO:0007669"/>
    <property type="project" value="InterPro"/>
</dbReference>
<accession>A0A212TGN0</accession>
<evidence type="ECO:0000313" key="3">
    <source>
        <dbReference type="Proteomes" id="UP000197215"/>
    </source>
</evidence>
<name>A0A212TGN0_9BURK</name>
<dbReference type="InterPro" id="IPR051049">
    <property type="entry name" value="Dienelactone_hydrolase-like"/>
</dbReference>
<dbReference type="SUPFAM" id="SSF53474">
    <property type="entry name" value="alpha/beta-Hydrolases"/>
    <property type="match status" value="1"/>
</dbReference>